<keyword evidence="4" id="KW-0418">Kinase</keyword>
<comment type="similarity">
    <text evidence="7">Belongs to the protein kinase superfamily.</text>
</comment>
<dbReference type="InterPro" id="IPR017441">
    <property type="entry name" value="Protein_kinase_ATP_BS"/>
</dbReference>
<dbReference type="AlphaFoldDB" id="A0A261XXH4"/>
<dbReference type="OrthoDB" id="541276at2759"/>
<keyword evidence="1 7" id="KW-0723">Serine/threonine-protein kinase</keyword>
<evidence type="ECO:0000256" key="5">
    <source>
        <dbReference type="ARBA" id="ARBA00022840"/>
    </source>
</evidence>
<keyword evidence="10" id="KW-1185">Reference proteome</keyword>
<dbReference type="SMART" id="SM00220">
    <property type="entry name" value="S_TKc"/>
    <property type="match status" value="1"/>
</dbReference>
<dbReference type="GO" id="GO:0005524">
    <property type="term" value="F:ATP binding"/>
    <property type="evidence" value="ECO:0007669"/>
    <property type="project" value="UniProtKB-UniRule"/>
</dbReference>
<evidence type="ECO:0000256" key="3">
    <source>
        <dbReference type="ARBA" id="ARBA00022741"/>
    </source>
</evidence>
<dbReference type="EMBL" id="MVBO01000115">
    <property type="protein sequence ID" value="OZJ02944.1"/>
    <property type="molecule type" value="Genomic_DNA"/>
</dbReference>
<feature type="binding site" evidence="6">
    <location>
        <position position="56"/>
    </location>
    <ligand>
        <name>ATP</name>
        <dbReference type="ChEBI" id="CHEBI:30616"/>
    </ligand>
</feature>
<evidence type="ECO:0000313" key="10">
    <source>
        <dbReference type="Proteomes" id="UP000242875"/>
    </source>
</evidence>
<dbReference type="InterPro" id="IPR011009">
    <property type="entry name" value="Kinase-like_dom_sf"/>
</dbReference>
<evidence type="ECO:0000259" key="8">
    <source>
        <dbReference type="PROSITE" id="PS50011"/>
    </source>
</evidence>
<protein>
    <recommendedName>
        <fullName evidence="8">Protein kinase domain-containing protein</fullName>
    </recommendedName>
</protein>
<keyword evidence="2" id="KW-0808">Transferase</keyword>
<evidence type="ECO:0000256" key="2">
    <source>
        <dbReference type="ARBA" id="ARBA00022679"/>
    </source>
</evidence>
<keyword evidence="5 6" id="KW-0067">ATP-binding</keyword>
<dbReference type="GO" id="GO:0004674">
    <property type="term" value="F:protein serine/threonine kinase activity"/>
    <property type="evidence" value="ECO:0007669"/>
    <property type="project" value="UniProtKB-KW"/>
</dbReference>
<evidence type="ECO:0000256" key="1">
    <source>
        <dbReference type="ARBA" id="ARBA00022527"/>
    </source>
</evidence>
<proteinExistence type="inferred from homology"/>
<evidence type="ECO:0000256" key="4">
    <source>
        <dbReference type="ARBA" id="ARBA00022777"/>
    </source>
</evidence>
<dbReference type="SUPFAM" id="SSF56112">
    <property type="entry name" value="Protein kinase-like (PK-like)"/>
    <property type="match status" value="1"/>
</dbReference>
<keyword evidence="3 6" id="KW-0547">Nucleotide-binding</keyword>
<dbReference type="PROSITE" id="PS50011">
    <property type="entry name" value="PROTEIN_KINASE_DOM"/>
    <property type="match status" value="1"/>
</dbReference>
<dbReference type="PROSITE" id="PS00107">
    <property type="entry name" value="PROTEIN_KINASE_ATP"/>
    <property type="match status" value="1"/>
</dbReference>
<dbReference type="GO" id="GO:0005634">
    <property type="term" value="C:nucleus"/>
    <property type="evidence" value="ECO:0007669"/>
    <property type="project" value="TreeGrafter"/>
</dbReference>
<reference evidence="9 10" key="1">
    <citation type="journal article" date="2017" name="Mycologia">
        <title>Bifiguratus adelaidae, gen. et sp. nov., a new member of Mucoromycotina in endophytic and soil-dwelling habitats.</title>
        <authorList>
            <person name="Torres-Cruz T.J."/>
            <person name="Billingsley Tobias T.L."/>
            <person name="Almatruk M."/>
            <person name="Hesse C."/>
            <person name="Kuske C.R."/>
            <person name="Desiro A."/>
            <person name="Benucci G.M."/>
            <person name="Bonito G."/>
            <person name="Stajich J.E."/>
            <person name="Dunlap C."/>
            <person name="Arnold A.E."/>
            <person name="Porras-Alfaro A."/>
        </authorList>
    </citation>
    <scope>NUCLEOTIDE SEQUENCE [LARGE SCALE GENOMIC DNA]</scope>
    <source>
        <strain evidence="9 10">AZ0501</strain>
    </source>
</reference>
<gene>
    <name evidence="9" type="ORF">BZG36_04561</name>
</gene>
<dbReference type="Pfam" id="PF00069">
    <property type="entry name" value="Pkinase"/>
    <property type="match status" value="1"/>
</dbReference>
<evidence type="ECO:0000256" key="7">
    <source>
        <dbReference type="RuleBase" id="RU000304"/>
    </source>
</evidence>
<comment type="caution">
    <text evidence="9">The sequence shown here is derived from an EMBL/GenBank/DDBJ whole genome shotgun (WGS) entry which is preliminary data.</text>
</comment>
<dbReference type="Proteomes" id="UP000242875">
    <property type="component" value="Unassembled WGS sequence"/>
</dbReference>
<organism evidence="9 10">
    <name type="scientific">Bifiguratus adelaidae</name>
    <dbReference type="NCBI Taxonomy" id="1938954"/>
    <lineage>
        <taxon>Eukaryota</taxon>
        <taxon>Fungi</taxon>
        <taxon>Fungi incertae sedis</taxon>
        <taxon>Mucoromycota</taxon>
        <taxon>Mucoromycotina</taxon>
        <taxon>Endogonomycetes</taxon>
        <taxon>Endogonales</taxon>
        <taxon>Endogonales incertae sedis</taxon>
        <taxon>Bifiguratus</taxon>
    </lineage>
</organism>
<dbReference type="Gene3D" id="1.10.510.10">
    <property type="entry name" value="Transferase(Phosphotransferase) domain 1"/>
    <property type="match status" value="1"/>
</dbReference>
<name>A0A261XXH4_9FUNG</name>
<dbReference type="PANTHER" id="PTHR24345">
    <property type="entry name" value="SERINE/THREONINE-PROTEIN KINASE PLK"/>
    <property type="match status" value="1"/>
</dbReference>
<dbReference type="InterPro" id="IPR000719">
    <property type="entry name" value="Prot_kinase_dom"/>
</dbReference>
<evidence type="ECO:0000313" key="9">
    <source>
        <dbReference type="EMBL" id="OZJ02944.1"/>
    </source>
</evidence>
<dbReference type="PROSITE" id="PS00108">
    <property type="entry name" value="PROTEIN_KINASE_ST"/>
    <property type="match status" value="1"/>
</dbReference>
<evidence type="ECO:0000256" key="6">
    <source>
        <dbReference type="PROSITE-ProRule" id="PRU10141"/>
    </source>
</evidence>
<dbReference type="FunFam" id="3.30.200.20:FF:000042">
    <property type="entry name" value="Aurora kinase A"/>
    <property type="match status" value="1"/>
</dbReference>
<sequence length="461" mass="51675">MVAFDGEDDVSNAFAQSFLDTVVDDDLKVLEVLGQGSYGCLFLAQSITDNTYYAIKTLSKLGLDETQLALQKAEIEIHQSVYHPNIVTLHRVIEDASVMHIVMELCESDLFDHIMRDQKVSNIRDGTFLRTAFRQVLDAVDYLHVNDVYHRDIKPENVLLQYADTELKTEMTFKLADFGLATKDAYSTEYGCGSTSYLAPEHFANDGDSLSDEDDSVIPYSCAASDVWSLGILLMAILFGRNPWKEASTCDPVFKEFTRQPRVLKQLFPISEECYQFLTGCLALDPEKRKSVAQLKADFDKIRYFTTVESRDDDAEAVKDVKTINHDQVHHLGTTAPMDIPSAQIPRARFPLNDSAICVSSGSWSDMASLDESGCADLNFEGDPFAVDIGSFVNKFDSSLFKPASDSTSVTSSSLETLDDFSLSRNMDNFLAKKMEHARIEDANDHEPLFVHADEQDSWWL</sequence>
<accession>A0A261XXH4</accession>
<dbReference type="InterPro" id="IPR008271">
    <property type="entry name" value="Ser/Thr_kinase_AS"/>
</dbReference>
<dbReference type="PANTHER" id="PTHR24345:SF0">
    <property type="entry name" value="CELL CYCLE SERINE_THREONINE-PROTEIN KINASE CDC5_MSD2"/>
    <property type="match status" value="1"/>
</dbReference>
<feature type="domain" description="Protein kinase" evidence="8">
    <location>
        <begin position="27"/>
        <end position="305"/>
    </location>
</feature>